<organism evidence="1 2">
    <name type="scientific">Camellia sinensis var. sinensis</name>
    <name type="common">China tea</name>
    <dbReference type="NCBI Taxonomy" id="542762"/>
    <lineage>
        <taxon>Eukaryota</taxon>
        <taxon>Viridiplantae</taxon>
        <taxon>Streptophyta</taxon>
        <taxon>Embryophyta</taxon>
        <taxon>Tracheophyta</taxon>
        <taxon>Spermatophyta</taxon>
        <taxon>Magnoliopsida</taxon>
        <taxon>eudicotyledons</taxon>
        <taxon>Gunneridae</taxon>
        <taxon>Pentapetalae</taxon>
        <taxon>asterids</taxon>
        <taxon>Ericales</taxon>
        <taxon>Theaceae</taxon>
        <taxon>Camellia</taxon>
    </lineage>
</organism>
<gene>
    <name evidence="1" type="ORF">TEA_000978</name>
</gene>
<accession>A0A4S4EZ16</accession>
<sequence>MSSYDTLASKVDSLKKESVFTHPDSYKDTFVDHQLKRLRNLMGKPEGSTNHGMGQTQKSIDEQYDNTDANTEAKENNLLYDCINNENRITMCDDSSKNVENFVEEPDILNVELVPDGSLTSYGNWCSF</sequence>
<dbReference type="AlphaFoldDB" id="A0A4S4EZ16"/>
<comment type="caution">
    <text evidence="1">The sequence shown here is derived from an EMBL/GenBank/DDBJ whole genome shotgun (WGS) entry which is preliminary data.</text>
</comment>
<dbReference type="Proteomes" id="UP000306102">
    <property type="component" value="Unassembled WGS sequence"/>
</dbReference>
<evidence type="ECO:0000313" key="2">
    <source>
        <dbReference type="Proteomes" id="UP000306102"/>
    </source>
</evidence>
<evidence type="ECO:0000313" key="1">
    <source>
        <dbReference type="EMBL" id="THG21736.1"/>
    </source>
</evidence>
<protein>
    <submittedName>
        <fullName evidence="1">Uncharacterized protein</fullName>
    </submittedName>
</protein>
<keyword evidence="2" id="KW-1185">Reference proteome</keyword>
<name>A0A4S4EZ16_CAMSN</name>
<proteinExistence type="predicted"/>
<dbReference type="EMBL" id="SDRB02001239">
    <property type="protein sequence ID" value="THG21736.1"/>
    <property type="molecule type" value="Genomic_DNA"/>
</dbReference>
<reference evidence="1 2" key="1">
    <citation type="journal article" date="2018" name="Proc. Natl. Acad. Sci. U.S.A.">
        <title>Draft genome sequence of Camellia sinensis var. sinensis provides insights into the evolution of the tea genome and tea quality.</title>
        <authorList>
            <person name="Wei C."/>
            <person name="Yang H."/>
            <person name="Wang S."/>
            <person name="Zhao J."/>
            <person name="Liu C."/>
            <person name="Gao L."/>
            <person name="Xia E."/>
            <person name="Lu Y."/>
            <person name="Tai Y."/>
            <person name="She G."/>
            <person name="Sun J."/>
            <person name="Cao H."/>
            <person name="Tong W."/>
            <person name="Gao Q."/>
            <person name="Li Y."/>
            <person name="Deng W."/>
            <person name="Jiang X."/>
            <person name="Wang W."/>
            <person name="Chen Q."/>
            <person name="Zhang S."/>
            <person name="Li H."/>
            <person name="Wu J."/>
            <person name="Wang P."/>
            <person name="Li P."/>
            <person name="Shi C."/>
            <person name="Zheng F."/>
            <person name="Jian J."/>
            <person name="Huang B."/>
            <person name="Shan D."/>
            <person name="Shi M."/>
            <person name="Fang C."/>
            <person name="Yue Y."/>
            <person name="Li F."/>
            <person name="Li D."/>
            <person name="Wei S."/>
            <person name="Han B."/>
            <person name="Jiang C."/>
            <person name="Yin Y."/>
            <person name="Xia T."/>
            <person name="Zhang Z."/>
            <person name="Bennetzen J.L."/>
            <person name="Zhao S."/>
            <person name="Wan X."/>
        </authorList>
    </citation>
    <scope>NUCLEOTIDE SEQUENCE [LARGE SCALE GENOMIC DNA]</scope>
    <source>
        <strain evidence="2">cv. Shuchazao</strain>
        <tissue evidence="1">Leaf</tissue>
    </source>
</reference>